<evidence type="ECO:0000259" key="12">
    <source>
        <dbReference type="Pfam" id="PF05698"/>
    </source>
</evidence>
<dbReference type="InterPro" id="IPR008880">
    <property type="entry name" value="Trigger_fac_C"/>
</dbReference>
<accession>A0A1G2QK78</accession>
<dbReference type="Pfam" id="PF05698">
    <property type="entry name" value="Trigger_C"/>
    <property type="match status" value="1"/>
</dbReference>
<dbReference type="GO" id="GO:0005737">
    <property type="term" value="C:cytoplasm"/>
    <property type="evidence" value="ECO:0007669"/>
    <property type="project" value="UniProtKB-SubCell"/>
</dbReference>
<dbReference type="GO" id="GO:0051083">
    <property type="term" value="P:'de novo' cotranslational protein folding"/>
    <property type="evidence" value="ECO:0007669"/>
    <property type="project" value="TreeGrafter"/>
</dbReference>
<name>A0A1G2QK78_9BACT</name>
<feature type="domain" description="Trigger factor ribosome-binding bacterial" evidence="11">
    <location>
        <begin position="7"/>
        <end position="155"/>
    </location>
</feature>
<keyword evidence="7" id="KW-0143">Chaperone</keyword>
<keyword evidence="6" id="KW-0697">Rotamase</keyword>
<sequence>MSNPNITVKITRLPQSEVEIEGELITEAFTSYRPKVIKSLNEALKVDGFRPGHIPEKVIIEKVGEEQILLDMAELALKEYYPKIVEENNLDVIGRPDINLTKVAKDNPLGFKIKTAVVPEVTLPDYKKIASQQNSEKAETIEIGEEEVTKALEEIRQRASHHHEHEHEEGEKCDVASPEHAKAGHDDTLSADAESSGETKPEINDDWAKTIGQFEGLEDLKTKLKASIKMEKEMRAKEKHRLKIVDGIQKASKFELSPVLVESELQKMFGELQGQIEQMGLKFDDYLTHLKKTREDLKKDWHQDAVKRVGFGLILDALTKAEKIEVPAEELDKEIDYLSTHYADANPDRLRAYAKTVIAHEKTFEFLENCKA</sequence>
<keyword evidence="8" id="KW-0413">Isomerase</keyword>
<evidence type="ECO:0000256" key="9">
    <source>
        <dbReference type="ARBA" id="ARBA00029986"/>
    </source>
</evidence>
<dbReference type="InterPro" id="IPR027304">
    <property type="entry name" value="Trigger_fact/SurA_dom_sf"/>
</dbReference>
<comment type="subcellular location">
    <subcellularLocation>
        <location evidence="2">Cytoplasm</location>
    </subcellularLocation>
</comment>
<dbReference type="GO" id="GO:0015031">
    <property type="term" value="P:protein transport"/>
    <property type="evidence" value="ECO:0007669"/>
    <property type="project" value="InterPro"/>
</dbReference>
<dbReference type="PANTHER" id="PTHR30560">
    <property type="entry name" value="TRIGGER FACTOR CHAPERONE AND PEPTIDYL-PROLYL CIS/TRANS ISOMERASE"/>
    <property type="match status" value="1"/>
</dbReference>
<evidence type="ECO:0000259" key="11">
    <source>
        <dbReference type="Pfam" id="PF05697"/>
    </source>
</evidence>
<dbReference type="Pfam" id="PF05697">
    <property type="entry name" value="Trigger_N"/>
    <property type="match status" value="1"/>
</dbReference>
<evidence type="ECO:0000313" key="14">
    <source>
        <dbReference type="Proteomes" id="UP000177140"/>
    </source>
</evidence>
<dbReference type="Proteomes" id="UP000177140">
    <property type="component" value="Unassembled WGS sequence"/>
</dbReference>
<protein>
    <recommendedName>
        <fullName evidence="5">Trigger factor</fullName>
        <ecNumber evidence="4">5.2.1.8</ecNumber>
    </recommendedName>
    <alternativeName>
        <fullName evidence="9">PPIase</fullName>
    </alternativeName>
</protein>
<dbReference type="InterPro" id="IPR036611">
    <property type="entry name" value="Trigger_fac_ribosome-bd_sf"/>
</dbReference>
<comment type="caution">
    <text evidence="13">The sequence shown here is derived from an EMBL/GenBank/DDBJ whole genome shotgun (WGS) entry which is preliminary data.</text>
</comment>
<dbReference type="GO" id="GO:0003755">
    <property type="term" value="F:peptidyl-prolyl cis-trans isomerase activity"/>
    <property type="evidence" value="ECO:0007669"/>
    <property type="project" value="UniProtKB-KW"/>
</dbReference>
<evidence type="ECO:0000256" key="3">
    <source>
        <dbReference type="ARBA" id="ARBA00005464"/>
    </source>
</evidence>
<evidence type="ECO:0000256" key="4">
    <source>
        <dbReference type="ARBA" id="ARBA00013194"/>
    </source>
</evidence>
<evidence type="ECO:0000256" key="8">
    <source>
        <dbReference type="ARBA" id="ARBA00023235"/>
    </source>
</evidence>
<evidence type="ECO:0000313" key="13">
    <source>
        <dbReference type="EMBL" id="OHA61000.1"/>
    </source>
</evidence>
<feature type="compositionally biased region" description="Basic and acidic residues" evidence="10">
    <location>
        <begin position="156"/>
        <end position="188"/>
    </location>
</feature>
<evidence type="ECO:0000256" key="5">
    <source>
        <dbReference type="ARBA" id="ARBA00016902"/>
    </source>
</evidence>
<dbReference type="GO" id="GO:0044183">
    <property type="term" value="F:protein folding chaperone"/>
    <property type="evidence" value="ECO:0007669"/>
    <property type="project" value="TreeGrafter"/>
</dbReference>
<dbReference type="InterPro" id="IPR008881">
    <property type="entry name" value="Trigger_fac_ribosome-bd_bac"/>
</dbReference>
<evidence type="ECO:0000256" key="1">
    <source>
        <dbReference type="ARBA" id="ARBA00000971"/>
    </source>
</evidence>
<dbReference type="EMBL" id="MHTM01000041">
    <property type="protein sequence ID" value="OHA61000.1"/>
    <property type="molecule type" value="Genomic_DNA"/>
</dbReference>
<dbReference type="InterPro" id="IPR037041">
    <property type="entry name" value="Trigger_fac_C_sf"/>
</dbReference>
<dbReference type="EC" id="5.2.1.8" evidence="4"/>
<dbReference type="SUPFAM" id="SSF102735">
    <property type="entry name" value="Trigger factor ribosome-binding domain"/>
    <property type="match status" value="1"/>
</dbReference>
<reference evidence="13 14" key="1">
    <citation type="journal article" date="2016" name="Nat. Commun.">
        <title>Thousands of microbial genomes shed light on interconnected biogeochemical processes in an aquifer system.</title>
        <authorList>
            <person name="Anantharaman K."/>
            <person name="Brown C.T."/>
            <person name="Hug L.A."/>
            <person name="Sharon I."/>
            <person name="Castelle C.J."/>
            <person name="Probst A.J."/>
            <person name="Thomas B.C."/>
            <person name="Singh A."/>
            <person name="Wilkins M.J."/>
            <person name="Karaoz U."/>
            <person name="Brodie E.L."/>
            <person name="Williams K.H."/>
            <person name="Hubbard S.S."/>
            <person name="Banfield J.F."/>
        </authorList>
    </citation>
    <scope>NUCLEOTIDE SEQUENCE [LARGE SCALE GENOMIC DNA]</scope>
</reference>
<dbReference type="Gene3D" id="3.30.70.1050">
    <property type="entry name" value="Trigger factor ribosome-binding domain"/>
    <property type="match status" value="1"/>
</dbReference>
<dbReference type="SUPFAM" id="SSF109998">
    <property type="entry name" value="Triger factor/SurA peptide-binding domain-like"/>
    <property type="match status" value="1"/>
</dbReference>
<gene>
    <name evidence="13" type="ORF">A2556_02285</name>
</gene>
<dbReference type="GO" id="GO:0043022">
    <property type="term" value="F:ribosome binding"/>
    <property type="evidence" value="ECO:0007669"/>
    <property type="project" value="TreeGrafter"/>
</dbReference>
<organism evidence="13 14">
    <name type="scientific">Candidatus Vogelbacteria bacterium RIFOXYD2_FULL_44_9</name>
    <dbReference type="NCBI Taxonomy" id="1802441"/>
    <lineage>
        <taxon>Bacteria</taxon>
        <taxon>Candidatus Vogeliibacteriota</taxon>
    </lineage>
</organism>
<dbReference type="GO" id="GO:0043335">
    <property type="term" value="P:protein unfolding"/>
    <property type="evidence" value="ECO:0007669"/>
    <property type="project" value="TreeGrafter"/>
</dbReference>
<feature type="region of interest" description="Disordered" evidence="10">
    <location>
        <begin position="156"/>
        <end position="205"/>
    </location>
</feature>
<dbReference type="Gene3D" id="1.10.3120.10">
    <property type="entry name" value="Trigger factor, C-terminal domain"/>
    <property type="match status" value="1"/>
</dbReference>
<comment type="catalytic activity">
    <reaction evidence="1">
        <text>[protein]-peptidylproline (omega=180) = [protein]-peptidylproline (omega=0)</text>
        <dbReference type="Rhea" id="RHEA:16237"/>
        <dbReference type="Rhea" id="RHEA-COMP:10747"/>
        <dbReference type="Rhea" id="RHEA-COMP:10748"/>
        <dbReference type="ChEBI" id="CHEBI:83833"/>
        <dbReference type="ChEBI" id="CHEBI:83834"/>
        <dbReference type="EC" id="5.2.1.8"/>
    </reaction>
</comment>
<feature type="domain" description="Trigger factor C-terminal" evidence="12">
    <location>
        <begin position="217"/>
        <end position="353"/>
    </location>
</feature>
<dbReference type="AlphaFoldDB" id="A0A1G2QK78"/>
<evidence type="ECO:0000256" key="2">
    <source>
        <dbReference type="ARBA" id="ARBA00004496"/>
    </source>
</evidence>
<comment type="similarity">
    <text evidence="3">Belongs to the FKBP-type PPIase family. Tig subfamily.</text>
</comment>
<evidence type="ECO:0000256" key="7">
    <source>
        <dbReference type="ARBA" id="ARBA00023186"/>
    </source>
</evidence>
<dbReference type="InterPro" id="IPR005215">
    <property type="entry name" value="Trig_fac"/>
</dbReference>
<evidence type="ECO:0000256" key="10">
    <source>
        <dbReference type="SAM" id="MobiDB-lite"/>
    </source>
</evidence>
<dbReference type="PANTHER" id="PTHR30560:SF3">
    <property type="entry name" value="TRIGGER FACTOR-LIKE PROTEIN TIG, CHLOROPLASTIC"/>
    <property type="match status" value="1"/>
</dbReference>
<proteinExistence type="inferred from homology"/>
<evidence type="ECO:0000256" key="6">
    <source>
        <dbReference type="ARBA" id="ARBA00023110"/>
    </source>
</evidence>